<dbReference type="AlphaFoldDB" id="A0A1F4ZE01"/>
<dbReference type="InterPro" id="IPR002716">
    <property type="entry name" value="PIN_dom"/>
</dbReference>
<dbReference type="Proteomes" id="UP000177080">
    <property type="component" value="Unassembled WGS sequence"/>
</dbReference>
<accession>A0A1F4ZE01</accession>
<evidence type="ECO:0000313" key="2">
    <source>
        <dbReference type="EMBL" id="OGD04395.1"/>
    </source>
</evidence>
<dbReference type="Pfam" id="PF01850">
    <property type="entry name" value="PIN"/>
    <property type="match status" value="1"/>
</dbReference>
<dbReference type="PANTHER" id="PTHR42188">
    <property type="entry name" value="23S RRNA-SPECIFIC ENDONUCLEASE VAPC20"/>
    <property type="match status" value="1"/>
</dbReference>
<comment type="caution">
    <text evidence="2">The sequence shown here is derived from an EMBL/GenBank/DDBJ whole genome shotgun (WGS) entry which is preliminary data.</text>
</comment>
<dbReference type="SUPFAM" id="SSF88723">
    <property type="entry name" value="PIN domain-like"/>
    <property type="match status" value="1"/>
</dbReference>
<dbReference type="Gene3D" id="3.40.50.1010">
    <property type="entry name" value="5'-nuclease"/>
    <property type="match status" value="1"/>
</dbReference>
<dbReference type="GO" id="GO:0016075">
    <property type="term" value="P:rRNA catabolic process"/>
    <property type="evidence" value="ECO:0007669"/>
    <property type="project" value="TreeGrafter"/>
</dbReference>
<evidence type="ECO:0000313" key="3">
    <source>
        <dbReference type="Proteomes" id="UP000177080"/>
    </source>
</evidence>
<dbReference type="EMBL" id="MEXN01000001">
    <property type="protein sequence ID" value="OGD04395.1"/>
    <property type="molecule type" value="Genomic_DNA"/>
</dbReference>
<proteinExistence type="predicted"/>
<dbReference type="PANTHER" id="PTHR42188:SF1">
    <property type="entry name" value="23S RRNA-SPECIFIC ENDONUCLEASE VAPC20"/>
    <property type="match status" value="1"/>
</dbReference>
<reference evidence="2 3" key="1">
    <citation type="journal article" date="2016" name="Nat. Commun.">
        <title>Thousands of microbial genomes shed light on interconnected biogeochemical processes in an aquifer system.</title>
        <authorList>
            <person name="Anantharaman K."/>
            <person name="Brown C.T."/>
            <person name="Hug L.A."/>
            <person name="Sharon I."/>
            <person name="Castelle C.J."/>
            <person name="Probst A.J."/>
            <person name="Thomas B.C."/>
            <person name="Singh A."/>
            <person name="Wilkins M.J."/>
            <person name="Karaoz U."/>
            <person name="Brodie E.L."/>
            <person name="Williams K.H."/>
            <person name="Hubbard S.S."/>
            <person name="Banfield J.F."/>
        </authorList>
    </citation>
    <scope>NUCLEOTIDE SEQUENCE [LARGE SCALE GENOMIC DNA]</scope>
</reference>
<dbReference type="CDD" id="cd09854">
    <property type="entry name" value="PIN_VapC-like"/>
    <property type="match status" value="1"/>
</dbReference>
<name>A0A1F4ZE01_9BACT</name>
<dbReference type="GO" id="GO:0004521">
    <property type="term" value="F:RNA endonuclease activity"/>
    <property type="evidence" value="ECO:0007669"/>
    <property type="project" value="InterPro"/>
</dbReference>
<gene>
    <name evidence="2" type="ORF">A2989_05190</name>
</gene>
<dbReference type="STRING" id="1797259.A2989_05190"/>
<sequence length="132" mass="15149">MGKVLIDANVLIGIAREKDALHARAVELMERMKKGYEVWVLNLVVQEAATVLSMRDGMNQARRFHEGYKDLVDVEIGLDNELEKSAWRVFLMQRKKGTSFVDCANLAVIRKYKLDGILTFDEFYPKEIRLSG</sequence>
<evidence type="ECO:0000259" key="1">
    <source>
        <dbReference type="Pfam" id="PF01850"/>
    </source>
</evidence>
<dbReference type="InterPro" id="IPR029060">
    <property type="entry name" value="PIN-like_dom_sf"/>
</dbReference>
<feature type="domain" description="PIN" evidence="1">
    <location>
        <begin position="4"/>
        <end position="122"/>
    </location>
</feature>
<protein>
    <recommendedName>
        <fullName evidence="1">PIN domain-containing protein</fullName>
    </recommendedName>
</protein>
<organism evidence="2 3">
    <name type="scientific">Candidatus Amesbacteria bacterium RIFCSPLOWO2_01_FULL_48_25</name>
    <dbReference type="NCBI Taxonomy" id="1797259"/>
    <lineage>
        <taxon>Bacteria</taxon>
        <taxon>Candidatus Amesiibacteriota</taxon>
    </lineage>
</organism>
<dbReference type="InterPro" id="IPR039018">
    <property type="entry name" value="VapC20-like"/>
</dbReference>